<keyword evidence="4" id="KW-0520">NAD</keyword>
<dbReference type="Proteomes" id="UP000799429">
    <property type="component" value="Unassembled WGS sequence"/>
</dbReference>
<reference evidence="7" key="1">
    <citation type="journal article" date="2020" name="Stud. Mycol.">
        <title>101 Dothideomycetes genomes: a test case for predicting lifestyles and emergence of pathogens.</title>
        <authorList>
            <person name="Haridas S."/>
            <person name="Albert R."/>
            <person name="Binder M."/>
            <person name="Bloem J."/>
            <person name="Labutti K."/>
            <person name="Salamov A."/>
            <person name="Andreopoulos B."/>
            <person name="Baker S."/>
            <person name="Barry K."/>
            <person name="Bills G."/>
            <person name="Bluhm B."/>
            <person name="Cannon C."/>
            <person name="Castanera R."/>
            <person name="Culley D."/>
            <person name="Daum C."/>
            <person name="Ezra D."/>
            <person name="Gonzalez J."/>
            <person name="Henrissat B."/>
            <person name="Kuo A."/>
            <person name="Liang C."/>
            <person name="Lipzen A."/>
            <person name="Lutzoni F."/>
            <person name="Magnuson J."/>
            <person name="Mondo S."/>
            <person name="Nolan M."/>
            <person name="Ohm R."/>
            <person name="Pangilinan J."/>
            <person name="Park H.-J."/>
            <person name="Ramirez L."/>
            <person name="Alfaro M."/>
            <person name="Sun H."/>
            <person name="Tritt A."/>
            <person name="Yoshinaga Y."/>
            <person name="Zwiers L.-H."/>
            <person name="Turgeon B."/>
            <person name="Goodwin S."/>
            <person name="Spatafora J."/>
            <person name="Crous P."/>
            <person name="Grigoriev I."/>
        </authorList>
    </citation>
    <scope>NUCLEOTIDE SEQUENCE</scope>
    <source>
        <strain evidence="7">CBS 101060</strain>
    </source>
</reference>
<dbReference type="OrthoDB" id="10016252at2759"/>
<keyword evidence="2" id="KW-0274">FAD</keyword>
<evidence type="ECO:0000256" key="1">
    <source>
        <dbReference type="ARBA" id="ARBA00022630"/>
    </source>
</evidence>
<dbReference type="SUPFAM" id="SSF51905">
    <property type="entry name" value="FAD/NAD(P)-binding domain"/>
    <property type="match status" value="1"/>
</dbReference>
<dbReference type="EMBL" id="MU006091">
    <property type="protein sequence ID" value="KAF2841197.1"/>
    <property type="molecule type" value="Genomic_DNA"/>
</dbReference>
<dbReference type="InterPro" id="IPR036188">
    <property type="entry name" value="FAD/NAD-bd_sf"/>
</dbReference>
<evidence type="ECO:0000313" key="7">
    <source>
        <dbReference type="EMBL" id="KAF2841197.1"/>
    </source>
</evidence>
<keyword evidence="1" id="KW-0285">Flavoprotein</keyword>
<dbReference type="Gene3D" id="3.30.70.2450">
    <property type="match status" value="1"/>
</dbReference>
<evidence type="ECO:0000313" key="8">
    <source>
        <dbReference type="Proteomes" id="UP000799429"/>
    </source>
</evidence>
<keyword evidence="5" id="KW-0732">Signal</keyword>
<evidence type="ECO:0000259" key="6">
    <source>
        <dbReference type="Pfam" id="PF01494"/>
    </source>
</evidence>
<dbReference type="AlphaFoldDB" id="A0A9P4VTR7"/>
<organism evidence="7 8">
    <name type="scientific">Patellaria atrata CBS 101060</name>
    <dbReference type="NCBI Taxonomy" id="1346257"/>
    <lineage>
        <taxon>Eukaryota</taxon>
        <taxon>Fungi</taxon>
        <taxon>Dikarya</taxon>
        <taxon>Ascomycota</taxon>
        <taxon>Pezizomycotina</taxon>
        <taxon>Dothideomycetes</taxon>
        <taxon>Dothideomycetes incertae sedis</taxon>
        <taxon>Patellariales</taxon>
        <taxon>Patellariaceae</taxon>
        <taxon>Patellaria</taxon>
    </lineage>
</organism>
<dbReference type="GO" id="GO:0016491">
    <property type="term" value="F:oxidoreductase activity"/>
    <property type="evidence" value="ECO:0007669"/>
    <property type="project" value="UniProtKB-KW"/>
</dbReference>
<comment type="caution">
    <text evidence="7">The sequence shown here is derived from an EMBL/GenBank/DDBJ whole genome shotgun (WGS) entry which is preliminary data.</text>
</comment>
<dbReference type="PRINTS" id="PR00420">
    <property type="entry name" value="RNGMNOXGNASE"/>
</dbReference>
<keyword evidence="3" id="KW-0560">Oxidoreductase</keyword>
<evidence type="ECO:0000256" key="3">
    <source>
        <dbReference type="ARBA" id="ARBA00023002"/>
    </source>
</evidence>
<evidence type="ECO:0000256" key="4">
    <source>
        <dbReference type="ARBA" id="ARBA00023027"/>
    </source>
</evidence>
<protein>
    <submittedName>
        <fullName evidence="7">FAD/NAD(P)-binding domain-containing protein</fullName>
    </submittedName>
</protein>
<dbReference type="PANTHER" id="PTHR43476">
    <property type="entry name" value="3-(3-HYDROXY-PHENYL)PROPIONATE/3-HYDROXYCINNAMIC ACID HYDROXYLASE"/>
    <property type="match status" value="1"/>
</dbReference>
<keyword evidence="8" id="KW-1185">Reference proteome</keyword>
<dbReference type="GO" id="GO:0071949">
    <property type="term" value="F:FAD binding"/>
    <property type="evidence" value="ECO:0007669"/>
    <property type="project" value="InterPro"/>
</dbReference>
<dbReference type="InterPro" id="IPR050631">
    <property type="entry name" value="PheA/TfdB_FAD_monoxygenase"/>
</dbReference>
<gene>
    <name evidence="7" type="ORF">M501DRAFT_1009205</name>
</gene>
<evidence type="ECO:0000256" key="2">
    <source>
        <dbReference type="ARBA" id="ARBA00022827"/>
    </source>
</evidence>
<feature type="signal peptide" evidence="5">
    <location>
        <begin position="1"/>
        <end position="20"/>
    </location>
</feature>
<dbReference type="PANTHER" id="PTHR43476:SF4">
    <property type="entry name" value="BLR0106 PROTEIN"/>
    <property type="match status" value="1"/>
</dbReference>
<sequence>MHVSWIYLAVLGTGLLETSGSLHYQGHRYIKVTLLDCSDTIDSRPRAAHYAPSAVRELARAGVLEDVRAQGFIPGNMCWRRVDGSKIVEWNDSSQVNNPEALTVLHIAHLLAVLLDHAQKNPNVDLRWKHTVTDVKQDETSATAVVRKEDGSEIQMSGDYVVGCDGGASRVRKTLFGNKFEGHTWDAQLIATNVYYPGFEKHGYNDINFIIDPEHYYMAARITRDGLWRVSFGVDRLLDLDEVKEIQPKKYEVMLPGNPKPNDYKLVSLYPYRIHQRCAEKFRVGRVLLAADAAHVCNPFGGMGLTGGIVDVGGLADCLVGVAKGLADEGILDVYDEQRRRLWHEVINPVSTNNYLRVSSKDVEKTGREDEALNMFRRANEDSEYKKEVDEGAYAICYDFTKHYLQRADSALETTA</sequence>
<dbReference type="Gene3D" id="3.50.50.60">
    <property type="entry name" value="FAD/NAD(P)-binding domain"/>
    <property type="match status" value="1"/>
</dbReference>
<evidence type="ECO:0000256" key="5">
    <source>
        <dbReference type="SAM" id="SignalP"/>
    </source>
</evidence>
<accession>A0A9P4VTR7</accession>
<proteinExistence type="predicted"/>
<dbReference type="InterPro" id="IPR002938">
    <property type="entry name" value="FAD-bd"/>
</dbReference>
<feature type="domain" description="FAD-binding" evidence="6">
    <location>
        <begin position="20"/>
        <end position="346"/>
    </location>
</feature>
<feature type="chain" id="PRO_5040376451" evidence="5">
    <location>
        <begin position="21"/>
        <end position="416"/>
    </location>
</feature>
<dbReference type="Pfam" id="PF01494">
    <property type="entry name" value="FAD_binding_3"/>
    <property type="match status" value="1"/>
</dbReference>
<name>A0A9P4VTR7_9PEZI</name>